<protein>
    <submittedName>
        <fullName evidence="2">Uncharacterized protein</fullName>
    </submittedName>
</protein>
<keyword evidence="1" id="KW-0808">Transferase</keyword>
<gene>
    <name evidence="2" type="ORF">V6N12_036386</name>
</gene>
<evidence type="ECO:0000313" key="3">
    <source>
        <dbReference type="Proteomes" id="UP001472677"/>
    </source>
</evidence>
<dbReference type="InterPro" id="IPR051283">
    <property type="entry name" value="Sec_Metabolite_Acyltrans"/>
</dbReference>
<evidence type="ECO:0000256" key="1">
    <source>
        <dbReference type="ARBA" id="ARBA00022679"/>
    </source>
</evidence>
<name>A0ABR2ESB5_9ROSI</name>
<keyword evidence="3" id="KW-1185">Reference proteome</keyword>
<accession>A0ABR2ESB5</accession>
<dbReference type="Pfam" id="PF02458">
    <property type="entry name" value="Transferase"/>
    <property type="match status" value="1"/>
</dbReference>
<sequence length="136" mass="15335">MTFYLAIGARSRLPDLPERYFGNALKVVTLTMKSKELREQKVGYIALEMNKSVAAQTEQEFKRDFESWIASPKLMTMASVMSVNPTITSSSPRFDVYGNDFRWGRPIAVRSGLGNKCEGKYRCRSVPFGRDLGSHG</sequence>
<proteinExistence type="predicted"/>
<dbReference type="PANTHER" id="PTHR31896:SF43">
    <property type="entry name" value="PROTEIN ENHANCED PSEUDOMONAS SUSCEPTIBILITY 1"/>
    <property type="match status" value="1"/>
</dbReference>
<dbReference type="Gene3D" id="3.30.559.10">
    <property type="entry name" value="Chloramphenicol acetyltransferase-like domain"/>
    <property type="match status" value="1"/>
</dbReference>
<evidence type="ECO:0000313" key="2">
    <source>
        <dbReference type="EMBL" id="KAK8564258.1"/>
    </source>
</evidence>
<dbReference type="EMBL" id="JBBPBM010000011">
    <property type="protein sequence ID" value="KAK8564258.1"/>
    <property type="molecule type" value="Genomic_DNA"/>
</dbReference>
<organism evidence="2 3">
    <name type="scientific">Hibiscus sabdariffa</name>
    <name type="common">roselle</name>
    <dbReference type="NCBI Taxonomy" id="183260"/>
    <lineage>
        <taxon>Eukaryota</taxon>
        <taxon>Viridiplantae</taxon>
        <taxon>Streptophyta</taxon>
        <taxon>Embryophyta</taxon>
        <taxon>Tracheophyta</taxon>
        <taxon>Spermatophyta</taxon>
        <taxon>Magnoliopsida</taxon>
        <taxon>eudicotyledons</taxon>
        <taxon>Gunneridae</taxon>
        <taxon>Pentapetalae</taxon>
        <taxon>rosids</taxon>
        <taxon>malvids</taxon>
        <taxon>Malvales</taxon>
        <taxon>Malvaceae</taxon>
        <taxon>Malvoideae</taxon>
        <taxon>Hibiscus</taxon>
    </lineage>
</organism>
<comment type="caution">
    <text evidence="2">The sequence shown here is derived from an EMBL/GenBank/DDBJ whole genome shotgun (WGS) entry which is preliminary data.</text>
</comment>
<dbReference type="InterPro" id="IPR023213">
    <property type="entry name" value="CAT-like_dom_sf"/>
</dbReference>
<reference evidence="2 3" key="1">
    <citation type="journal article" date="2024" name="G3 (Bethesda)">
        <title>Genome assembly of Hibiscus sabdariffa L. provides insights into metabolisms of medicinal natural products.</title>
        <authorList>
            <person name="Kim T."/>
        </authorList>
    </citation>
    <scope>NUCLEOTIDE SEQUENCE [LARGE SCALE GENOMIC DNA]</scope>
    <source>
        <strain evidence="2">TK-2024</strain>
        <tissue evidence="2">Old leaves</tissue>
    </source>
</reference>
<dbReference type="Proteomes" id="UP001472677">
    <property type="component" value="Unassembled WGS sequence"/>
</dbReference>
<dbReference type="PANTHER" id="PTHR31896">
    <property type="entry name" value="FAMILY REGULATORY PROTEIN, PUTATIVE (AFU_ORTHOLOGUE AFUA_3G14730)-RELATED"/>
    <property type="match status" value="1"/>
</dbReference>